<dbReference type="EMBL" id="JAFBMS010002996">
    <property type="protein sequence ID" value="KAG9327914.1"/>
    <property type="molecule type" value="Genomic_DNA"/>
</dbReference>
<dbReference type="AlphaFoldDB" id="A0A8T2MI75"/>
<name>A0A8T2MI75_9TELE</name>
<sequence>MVFQSGVETVSLRHGVGCVTGSSVSVEDMLVAIAEQVGDLCGRPGVDLDMGVFILGPGNTDMGQCYGLTVPHVHAANGSDHMLRLCYRDRKMNLEDLTVNAGAEVGATGPVPAGKVSAGTGLKFVRKENTGFYLIPPNDYIDCLTSKDVYITVYTVDPNQVDTCDPKRQLLENIKVPPNTSIIFTKNGGYKFAKPGLIWEDREGESHKPKNWVDACIGTHTGKPIDKGVQTSSLEAEVLDWDPVRSAVGPWSQALNPSLLLMAPGDFNIHLGAPQSAAFLPLLRSFDLSMQRSPPTHRAGNVLDLVFVRNCCSSDLVVTPLHTSDHHFISFSLPLPPLSPSSAPTPSVSVRHNLRSLSPSSLASAALASLHSIDSFSKLPTDSASSSLLSSLSSALDSLCPLVSNSACSSPPNPWMTDILRISKAKPQAAERRWRKSRVPSDFSSYNPSPPQPQSSFSADDLASYFVGKIADIYNTFLPVSPLLPLPPPHLPCPFPPSLLLLTLRSPSVSFPIVLPPTITPAILPFITHLVNSSLSTGCFPSSFKRAHITPLLKKPTKDPSVIHSYRPNDLLDPHQSGFRLGHSTETALLSVSESLHTGAASLSSVLILLDLSAAFDTVDHSILLSSLAAMGFCGTALGWIESYLSGRSFQVAWEFLKALFLAHCSSLFIPVLLDLSSLPYHCYADDTQLFLSFSPSDSQDIQSWMDTHHLKVNPDKSELLLFPAPSSPSLDLSISLGDTILSLSSCTKTLGVVFDNKLTLSENSDRRIRPFLTTYSTQLRVQATVLSRLDYCNSLLADLPTSSIRPLQLIQNAAAHLVFNLSRRTHATPLLADLHWLPAVKGTTPSEDHQTLPAFPFSPICIFSTPALFEPKPPQHLALLQFSDITGPCSTSLCDITGPFSTSVTSLGPDPSLLLITATPISFTISHRDGDVTELEQGPSDVTELEQAPVISKRGGAEPSDVTEMEQAPVMSQRGGAEPSDVTELEQAPVIDVTELEQGPSDVTELEQAPVMSQRGGAEPSDVTELEQAP</sequence>
<evidence type="ECO:0000313" key="4">
    <source>
        <dbReference type="Proteomes" id="UP000824540"/>
    </source>
</evidence>
<dbReference type="Pfam" id="PF00078">
    <property type="entry name" value="RVT_1"/>
    <property type="match status" value="1"/>
</dbReference>
<accession>A0A8T2MI75</accession>
<comment type="caution">
    <text evidence="3">The sequence shown here is derived from an EMBL/GenBank/DDBJ whole genome shotgun (WGS) entry which is preliminary data.</text>
</comment>
<protein>
    <recommendedName>
        <fullName evidence="2">Reverse transcriptase domain-containing protein</fullName>
    </recommendedName>
</protein>
<dbReference type="Proteomes" id="UP000824540">
    <property type="component" value="Unassembled WGS sequence"/>
</dbReference>
<feature type="region of interest" description="Disordered" evidence="1">
    <location>
        <begin position="996"/>
        <end position="1031"/>
    </location>
</feature>
<reference evidence="3" key="1">
    <citation type="thesis" date="2021" institute="BYU ScholarsArchive" country="Provo, UT, USA">
        <title>Applications of and Algorithms for Genome Assembly and Genomic Analyses with an Emphasis on Marine Teleosts.</title>
        <authorList>
            <person name="Pickett B.D."/>
        </authorList>
    </citation>
    <scope>NUCLEOTIDE SEQUENCE</scope>
    <source>
        <strain evidence="3">HI-2016</strain>
    </source>
</reference>
<evidence type="ECO:0000313" key="3">
    <source>
        <dbReference type="EMBL" id="KAG9327914.1"/>
    </source>
</evidence>
<feature type="region of interest" description="Disordered" evidence="1">
    <location>
        <begin position="427"/>
        <end position="457"/>
    </location>
</feature>
<feature type="domain" description="Reverse transcriptase" evidence="2">
    <location>
        <begin position="570"/>
        <end position="744"/>
    </location>
</feature>
<evidence type="ECO:0000259" key="2">
    <source>
        <dbReference type="Pfam" id="PF00078"/>
    </source>
</evidence>
<gene>
    <name evidence="3" type="ORF">JZ751_017307</name>
</gene>
<evidence type="ECO:0000256" key="1">
    <source>
        <dbReference type="SAM" id="MobiDB-lite"/>
    </source>
</evidence>
<dbReference type="InterPro" id="IPR000477">
    <property type="entry name" value="RT_dom"/>
</dbReference>
<keyword evidence="4" id="KW-1185">Reference proteome</keyword>
<proteinExistence type="predicted"/>
<dbReference type="OrthoDB" id="8939918at2759"/>
<dbReference type="PANTHER" id="PTHR33332">
    <property type="entry name" value="REVERSE TRANSCRIPTASE DOMAIN-CONTAINING PROTEIN"/>
    <property type="match status" value="1"/>
</dbReference>
<feature type="region of interest" description="Disordered" evidence="1">
    <location>
        <begin position="933"/>
        <end position="983"/>
    </location>
</feature>
<organism evidence="3 4">
    <name type="scientific">Albula glossodonta</name>
    <name type="common">roundjaw bonefish</name>
    <dbReference type="NCBI Taxonomy" id="121402"/>
    <lineage>
        <taxon>Eukaryota</taxon>
        <taxon>Metazoa</taxon>
        <taxon>Chordata</taxon>
        <taxon>Craniata</taxon>
        <taxon>Vertebrata</taxon>
        <taxon>Euteleostomi</taxon>
        <taxon>Actinopterygii</taxon>
        <taxon>Neopterygii</taxon>
        <taxon>Teleostei</taxon>
        <taxon>Albuliformes</taxon>
        <taxon>Albulidae</taxon>
        <taxon>Albula</taxon>
    </lineage>
</organism>
<feature type="non-terminal residue" evidence="3">
    <location>
        <position position="1031"/>
    </location>
</feature>